<feature type="compositionally biased region" description="Pro residues" evidence="1">
    <location>
        <begin position="76"/>
        <end position="90"/>
    </location>
</feature>
<dbReference type="HOGENOM" id="CLU_988396_0_0_1"/>
<gene>
    <name evidence="2" type="ORF">TRAES_3BF151600020CFD_c1</name>
</gene>
<proteinExistence type="predicted"/>
<name>A0A077RYN8_WHEAT</name>
<reference evidence="2" key="1">
    <citation type="journal article" date="2014" name="Science">
        <title>Structural and functional partitioning of bread wheat chromosome 3B.</title>
        <authorList>
            <person name="Choulet F."/>
            <person name="Alberti A."/>
            <person name="Theil S."/>
            <person name="Glover N."/>
            <person name="Barbe V."/>
            <person name="Daron J."/>
            <person name="Pingault L."/>
            <person name="Sourdille P."/>
            <person name="Couloux A."/>
            <person name="Paux E."/>
            <person name="Leroy P."/>
            <person name="Mangenot S."/>
            <person name="Guilhot N."/>
            <person name="Le Gouis J."/>
            <person name="Balfourier F."/>
            <person name="Alaux M."/>
            <person name="Jamilloux V."/>
            <person name="Poulain J."/>
            <person name="Durand C."/>
            <person name="Bellec A."/>
            <person name="Gaspin C."/>
            <person name="Safar J."/>
            <person name="Dolezel J."/>
            <person name="Rogers J."/>
            <person name="Vandepoele K."/>
            <person name="Aury J.M."/>
            <person name="Mayer K."/>
            <person name="Berges H."/>
            <person name="Quesneville H."/>
            <person name="Wincker P."/>
            <person name="Feuillet C."/>
        </authorList>
    </citation>
    <scope>NUCLEOTIDE SEQUENCE</scope>
</reference>
<organism evidence="2">
    <name type="scientific">Triticum aestivum</name>
    <name type="common">Wheat</name>
    <dbReference type="NCBI Taxonomy" id="4565"/>
    <lineage>
        <taxon>Eukaryota</taxon>
        <taxon>Viridiplantae</taxon>
        <taxon>Streptophyta</taxon>
        <taxon>Embryophyta</taxon>
        <taxon>Tracheophyta</taxon>
        <taxon>Spermatophyta</taxon>
        <taxon>Magnoliopsida</taxon>
        <taxon>Liliopsida</taxon>
        <taxon>Poales</taxon>
        <taxon>Poaceae</taxon>
        <taxon>BOP clade</taxon>
        <taxon>Pooideae</taxon>
        <taxon>Triticodae</taxon>
        <taxon>Triticeae</taxon>
        <taxon>Triticinae</taxon>
        <taxon>Triticum</taxon>
    </lineage>
</organism>
<evidence type="ECO:0000256" key="1">
    <source>
        <dbReference type="SAM" id="MobiDB-lite"/>
    </source>
</evidence>
<dbReference type="EMBL" id="HG670306">
    <property type="protein sequence ID" value="CDM86068.1"/>
    <property type="molecule type" value="Genomic_DNA"/>
</dbReference>
<accession>A0A077RYN8</accession>
<dbReference type="AlphaFoldDB" id="A0A077RYN8"/>
<evidence type="ECO:0000313" key="2">
    <source>
        <dbReference type="EMBL" id="CDM86068.1"/>
    </source>
</evidence>
<dbReference type="PANTHER" id="PTHR21567">
    <property type="entry name" value="CLASP"/>
    <property type="match status" value="1"/>
</dbReference>
<dbReference type="PANTHER" id="PTHR21567:SF65">
    <property type="entry name" value="ARM REPEAT SUPERFAMILY PROTEIN"/>
    <property type="match status" value="1"/>
</dbReference>
<feature type="region of interest" description="Disordered" evidence="1">
    <location>
        <begin position="1"/>
        <end position="103"/>
    </location>
</feature>
<protein>
    <submittedName>
        <fullName evidence="2">Uncharacterized protein</fullName>
    </submittedName>
</protein>
<sequence length="282" mass="30479">MAAAGDPLQGQARPGQACWPSSRVTASTVTTAAISSSPPPIHLQSRRRHPTPPPRMTSLPCSSLPRHRRRHTLPIPSHPVPSPVPSPPLPSSEEEEKRVRRIRRPPWRDQIRHGFPARYPRARLQGLVCEALNDARRLAIHHPALLVPILEKVVLGILKTVKNPCSAVLKTSVMACTDVFTAFGNLSLSSSLSKPMQLEFIYISPKIILSLRAAGFEGGARASTGAWISHAEVELRMDHDLVVVGAWTIKLAGEMDGLGNGGAREILGLTNPRGARSSLGVA</sequence>
<feature type="compositionally biased region" description="Low complexity" evidence="1">
    <location>
        <begin position="20"/>
        <end position="36"/>
    </location>
</feature>